<name>A0A8H7Q1G7_MORIS</name>
<dbReference type="PANTHER" id="PTHR48051">
    <property type="match status" value="1"/>
</dbReference>
<sequence>MTIPNRTPARALRSSTKPNTGNIGGNESSNASTGSPRPAPGVRDFIAQQRARLKEQQEQDKRRATTKPARTPRSFAGSDDYSWDDTLSRNEVFGQSPPPTNKLETVIKQAKGSGKLNISNRNLEDIPDSVWNMYHVDPNSISVDFSSGSDLWSDQEELTRMIAADNSIKEISERIGEEFGALRHIDFHNNQLTGLPNSFTNLLQITYVNLANNCFKEIPTQLYAINGLRELNMSGNKITTLQPDFRIWTVLESLSINDNELRYLPTDISELRGLRRLYLKGNRLEYLPDGFLTTSSLQLEELELANNSISSIALAAGELKLKRLDVHNNRLKSVTINENTNLIALHELLLGRNKVDHLDNIVESAPNLRVLDISSNSFAIIPDTVLQLEHLNRLDFGSNQLRSLPAKLGLMPNLQVIVWQGNPLLHPPRNMSGSLDVLKSLKDSSQPEAIDEPAYVQKMKDVRLADRSQRGDSRFDADEQVSSVPDQSPHNIKNKTMDMTKKQLDELPLDSLENAGFDVAHLKLDHNVLTSFPSSWGHLSHTLVTISLHRNKLSTFAFSVQLPALKELDMSNNQIQNIDIADSNLAPSLISLNVSCNRLKAIPSNLSQMLPTLTTLLANTNKITVIEPSSFEGIRVLDLGNNDIAQVPPMLGRVTSIKELNLGGNSFRVPRRTTLEAGTESIMEFLRNRIVE</sequence>
<proteinExistence type="predicted"/>
<dbReference type="EMBL" id="JAEPQZ010000003">
    <property type="protein sequence ID" value="KAG2183319.1"/>
    <property type="molecule type" value="Genomic_DNA"/>
</dbReference>
<dbReference type="SMART" id="SM00364">
    <property type="entry name" value="LRR_BAC"/>
    <property type="match status" value="7"/>
</dbReference>
<feature type="region of interest" description="Disordered" evidence="3">
    <location>
        <begin position="468"/>
        <end position="493"/>
    </location>
</feature>
<dbReference type="SMART" id="SM00369">
    <property type="entry name" value="LRR_TYP"/>
    <property type="match status" value="11"/>
</dbReference>
<keyword evidence="1" id="KW-0433">Leucine-rich repeat</keyword>
<protein>
    <recommendedName>
        <fullName evidence="6">Leucine-rich repeat-containing protein 40</fullName>
    </recommendedName>
</protein>
<feature type="compositionally biased region" description="Basic and acidic residues" evidence="3">
    <location>
        <begin position="468"/>
        <end position="477"/>
    </location>
</feature>
<dbReference type="PROSITE" id="PS51450">
    <property type="entry name" value="LRR"/>
    <property type="match status" value="1"/>
</dbReference>
<reference evidence="4" key="1">
    <citation type="submission" date="2020-12" db="EMBL/GenBank/DDBJ databases">
        <title>Metabolic potential, ecology and presence of endohyphal bacteria is reflected in genomic diversity of Mucoromycotina.</title>
        <authorList>
            <person name="Muszewska A."/>
            <person name="Okrasinska A."/>
            <person name="Steczkiewicz K."/>
            <person name="Drgas O."/>
            <person name="Orlowska M."/>
            <person name="Perlinska-Lenart U."/>
            <person name="Aleksandrzak-Piekarczyk T."/>
            <person name="Szatraj K."/>
            <person name="Zielenkiewicz U."/>
            <person name="Pilsyk S."/>
            <person name="Malc E."/>
            <person name="Mieczkowski P."/>
            <person name="Kruszewska J.S."/>
            <person name="Biernat P."/>
            <person name="Pawlowska J."/>
        </authorList>
    </citation>
    <scope>NUCLEOTIDE SEQUENCE</scope>
    <source>
        <strain evidence="4">WA0000067209</strain>
    </source>
</reference>
<feature type="compositionally biased region" description="Basic and acidic residues" evidence="3">
    <location>
        <begin position="52"/>
        <end position="63"/>
    </location>
</feature>
<accession>A0A8H7Q1G7</accession>
<dbReference type="Proteomes" id="UP000654370">
    <property type="component" value="Unassembled WGS sequence"/>
</dbReference>
<dbReference type="InterPro" id="IPR032675">
    <property type="entry name" value="LRR_dom_sf"/>
</dbReference>
<keyword evidence="5" id="KW-1185">Reference proteome</keyword>
<feature type="compositionally biased region" description="Polar residues" evidence="3">
    <location>
        <begin position="480"/>
        <end position="491"/>
    </location>
</feature>
<dbReference type="InterPro" id="IPR001611">
    <property type="entry name" value="Leu-rich_rpt"/>
</dbReference>
<organism evidence="4 5">
    <name type="scientific">Mortierella isabellina</name>
    <name type="common">Filamentous fungus</name>
    <name type="synonym">Umbelopsis isabellina</name>
    <dbReference type="NCBI Taxonomy" id="91625"/>
    <lineage>
        <taxon>Eukaryota</taxon>
        <taxon>Fungi</taxon>
        <taxon>Fungi incertae sedis</taxon>
        <taxon>Mucoromycota</taxon>
        <taxon>Mucoromycotina</taxon>
        <taxon>Umbelopsidomycetes</taxon>
        <taxon>Umbelopsidales</taxon>
        <taxon>Umbelopsidaceae</taxon>
        <taxon>Umbelopsis</taxon>
    </lineage>
</organism>
<feature type="compositionally biased region" description="Polar residues" evidence="3">
    <location>
        <begin position="13"/>
        <end position="35"/>
    </location>
</feature>
<evidence type="ECO:0000313" key="4">
    <source>
        <dbReference type="EMBL" id="KAG2183319.1"/>
    </source>
</evidence>
<dbReference type="InterPro" id="IPR050216">
    <property type="entry name" value="LRR_domain-containing"/>
</dbReference>
<keyword evidence="2" id="KW-0677">Repeat</keyword>
<dbReference type="GO" id="GO:0005737">
    <property type="term" value="C:cytoplasm"/>
    <property type="evidence" value="ECO:0007669"/>
    <property type="project" value="TreeGrafter"/>
</dbReference>
<dbReference type="AlphaFoldDB" id="A0A8H7Q1G7"/>
<evidence type="ECO:0000256" key="3">
    <source>
        <dbReference type="SAM" id="MobiDB-lite"/>
    </source>
</evidence>
<evidence type="ECO:0000313" key="5">
    <source>
        <dbReference type="Proteomes" id="UP000654370"/>
    </source>
</evidence>
<comment type="caution">
    <text evidence="4">The sequence shown here is derived from an EMBL/GenBank/DDBJ whole genome shotgun (WGS) entry which is preliminary data.</text>
</comment>
<evidence type="ECO:0000256" key="2">
    <source>
        <dbReference type="ARBA" id="ARBA00022737"/>
    </source>
</evidence>
<dbReference type="SUPFAM" id="SSF52058">
    <property type="entry name" value="L domain-like"/>
    <property type="match status" value="2"/>
</dbReference>
<dbReference type="Pfam" id="PF00560">
    <property type="entry name" value="LRR_1"/>
    <property type="match status" value="1"/>
</dbReference>
<dbReference type="Gene3D" id="3.80.10.10">
    <property type="entry name" value="Ribonuclease Inhibitor"/>
    <property type="match status" value="2"/>
</dbReference>
<evidence type="ECO:0008006" key="6">
    <source>
        <dbReference type="Google" id="ProtNLM"/>
    </source>
</evidence>
<dbReference type="OrthoDB" id="660555at2759"/>
<evidence type="ECO:0000256" key="1">
    <source>
        <dbReference type="ARBA" id="ARBA00022614"/>
    </source>
</evidence>
<dbReference type="PANTHER" id="PTHR48051:SF1">
    <property type="entry name" value="RAS SUPPRESSOR PROTEIN 1"/>
    <property type="match status" value="1"/>
</dbReference>
<gene>
    <name evidence="4" type="ORF">INT43_006324</name>
</gene>
<dbReference type="InterPro" id="IPR003591">
    <property type="entry name" value="Leu-rich_rpt_typical-subtyp"/>
</dbReference>
<feature type="region of interest" description="Disordered" evidence="3">
    <location>
        <begin position="1"/>
        <end position="82"/>
    </location>
</feature>
<dbReference type="Pfam" id="PF13855">
    <property type="entry name" value="LRR_8"/>
    <property type="match status" value="4"/>
</dbReference>